<dbReference type="EMBL" id="CAJVPI010001215">
    <property type="protein sequence ID" value="CAG8601140.1"/>
    <property type="molecule type" value="Genomic_DNA"/>
</dbReference>
<evidence type="ECO:0000313" key="2">
    <source>
        <dbReference type="EMBL" id="CAG8601140.1"/>
    </source>
</evidence>
<name>A0A9N9CI33_9GLOM</name>
<evidence type="ECO:0000313" key="3">
    <source>
        <dbReference type="Proteomes" id="UP000789739"/>
    </source>
</evidence>
<sequence>ILNPSYISPLVGLQFHMLIRRSNLQPPDSQSKASEIMMLISRGGIKLLRKIWGLMLPWVKRWNETYPLLQFWQGIMPSILIIFAQSLSLYALENKRRILIEIYPSKQSYNSCIYVDYAMSMKHPDIIVQCGNPRIKEQQHFCEEVAAVGS</sequence>
<gene>
    <name evidence="2" type="ORF">PBRASI_LOCUS7649</name>
</gene>
<keyword evidence="1" id="KW-0472">Membrane</keyword>
<keyword evidence="1" id="KW-1133">Transmembrane helix</keyword>
<reference evidence="2" key="1">
    <citation type="submission" date="2021-06" db="EMBL/GenBank/DDBJ databases">
        <authorList>
            <person name="Kallberg Y."/>
            <person name="Tangrot J."/>
            <person name="Rosling A."/>
        </authorList>
    </citation>
    <scope>NUCLEOTIDE SEQUENCE</scope>
    <source>
        <strain evidence="2">BR232B</strain>
    </source>
</reference>
<comment type="caution">
    <text evidence="2">The sequence shown here is derived from an EMBL/GenBank/DDBJ whole genome shotgun (WGS) entry which is preliminary data.</text>
</comment>
<dbReference type="Proteomes" id="UP000789739">
    <property type="component" value="Unassembled WGS sequence"/>
</dbReference>
<keyword evidence="1" id="KW-0812">Transmembrane</keyword>
<feature type="transmembrane region" description="Helical" evidence="1">
    <location>
        <begin position="71"/>
        <end position="92"/>
    </location>
</feature>
<proteinExistence type="predicted"/>
<protein>
    <submittedName>
        <fullName evidence="2">7357_t:CDS:1</fullName>
    </submittedName>
</protein>
<feature type="non-terminal residue" evidence="2">
    <location>
        <position position="150"/>
    </location>
</feature>
<organism evidence="2 3">
    <name type="scientific">Paraglomus brasilianum</name>
    <dbReference type="NCBI Taxonomy" id="144538"/>
    <lineage>
        <taxon>Eukaryota</taxon>
        <taxon>Fungi</taxon>
        <taxon>Fungi incertae sedis</taxon>
        <taxon>Mucoromycota</taxon>
        <taxon>Glomeromycotina</taxon>
        <taxon>Glomeromycetes</taxon>
        <taxon>Paraglomerales</taxon>
        <taxon>Paraglomeraceae</taxon>
        <taxon>Paraglomus</taxon>
    </lineage>
</organism>
<dbReference type="AlphaFoldDB" id="A0A9N9CI33"/>
<evidence type="ECO:0000256" key="1">
    <source>
        <dbReference type="SAM" id="Phobius"/>
    </source>
</evidence>
<accession>A0A9N9CI33</accession>
<keyword evidence="3" id="KW-1185">Reference proteome</keyword>